<gene>
    <name evidence="2" type="ORF">mMyoMyo1_011780</name>
</gene>
<evidence type="ECO:0000313" key="3">
    <source>
        <dbReference type="Proteomes" id="UP000527355"/>
    </source>
</evidence>
<proteinExistence type="predicted"/>
<feature type="compositionally biased region" description="Polar residues" evidence="1">
    <location>
        <begin position="128"/>
        <end position="137"/>
    </location>
</feature>
<evidence type="ECO:0000313" key="2">
    <source>
        <dbReference type="EMBL" id="KAF6349232.1"/>
    </source>
</evidence>
<dbReference type="AlphaFoldDB" id="A0A7J7XHY3"/>
<comment type="caution">
    <text evidence="2">The sequence shown here is derived from an EMBL/GenBank/DDBJ whole genome shotgun (WGS) entry which is preliminary data.</text>
</comment>
<accession>A0A7J7XHY3</accession>
<keyword evidence="3" id="KW-1185">Reference proteome</keyword>
<evidence type="ECO:0000256" key="1">
    <source>
        <dbReference type="SAM" id="MobiDB-lite"/>
    </source>
</evidence>
<name>A0A7J7XHY3_MYOMY</name>
<reference evidence="2 3" key="1">
    <citation type="journal article" date="2020" name="Nature">
        <title>Six reference-quality genomes reveal evolution of bat adaptations.</title>
        <authorList>
            <person name="Jebb D."/>
            <person name="Huang Z."/>
            <person name="Pippel M."/>
            <person name="Hughes G.M."/>
            <person name="Lavrichenko K."/>
            <person name="Devanna P."/>
            <person name="Winkler S."/>
            <person name="Jermiin L.S."/>
            <person name="Skirmuntt E.C."/>
            <person name="Katzourakis A."/>
            <person name="Burkitt-Gray L."/>
            <person name="Ray D.A."/>
            <person name="Sullivan K.A.M."/>
            <person name="Roscito J.G."/>
            <person name="Kirilenko B.M."/>
            <person name="Davalos L.M."/>
            <person name="Corthals A.P."/>
            <person name="Power M.L."/>
            <person name="Jones G."/>
            <person name="Ransome R.D."/>
            <person name="Dechmann D.K.N."/>
            <person name="Locatelli A.G."/>
            <person name="Puechmaille S.J."/>
            <person name="Fedrigo O."/>
            <person name="Jarvis E.D."/>
            <person name="Hiller M."/>
            <person name="Vernes S.C."/>
            <person name="Myers E.W."/>
            <person name="Teeling E.C."/>
        </authorList>
    </citation>
    <scope>NUCLEOTIDE SEQUENCE [LARGE SCALE GENOMIC DNA]</scope>
    <source>
        <strain evidence="2">MMyoMyo1</strain>
        <tissue evidence="2">Flight muscle</tissue>
    </source>
</reference>
<feature type="region of interest" description="Disordered" evidence="1">
    <location>
        <begin position="107"/>
        <end position="137"/>
    </location>
</feature>
<dbReference type="EMBL" id="JABWUV010000006">
    <property type="protein sequence ID" value="KAF6349232.1"/>
    <property type="molecule type" value="Genomic_DNA"/>
</dbReference>
<protein>
    <submittedName>
        <fullName evidence="2">Uncharacterized protein</fullName>
    </submittedName>
</protein>
<organism evidence="2 3">
    <name type="scientific">Myotis myotis</name>
    <name type="common">Greater mouse-eared bat</name>
    <name type="synonym">Vespertilio myotis</name>
    <dbReference type="NCBI Taxonomy" id="51298"/>
    <lineage>
        <taxon>Eukaryota</taxon>
        <taxon>Metazoa</taxon>
        <taxon>Chordata</taxon>
        <taxon>Craniata</taxon>
        <taxon>Vertebrata</taxon>
        <taxon>Euteleostomi</taxon>
        <taxon>Mammalia</taxon>
        <taxon>Eutheria</taxon>
        <taxon>Laurasiatheria</taxon>
        <taxon>Chiroptera</taxon>
        <taxon>Yangochiroptera</taxon>
        <taxon>Vespertilionidae</taxon>
        <taxon>Myotis</taxon>
    </lineage>
</organism>
<dbReference type="Proteomes" id="UP000527355">
    <property type="component" value="Unassembled WGS sequence"/>
</dbReference>
<sequence>MGRGHGHAQATLPRQTEASFVQDTVFFFLIYFIDFLQRGRERDRELETSIQLPPAHSLLGMCPQPRYMPLTRIEPGTFQSALSIEPNQLGPRHRLWTWFIPPDPHAASPALVTHPPSRELSTAPPERVSSQGLDLQR</sequence>